<keyword evidence="3" id="KW-1185">Reference proteome</keyword>
<dbReference type="AlphaFoldDB" id="A0A7W7SMX7"/>
<evidence type="ECO:0000313" key="2">
    <source>
        <dbReference type="EMBL" id="MBB4957715.1"/>
    </source>
</evidence>
<proteinExistence type="predicted"/>
<protein>
    <submittedName>
        <fullName evidence="2">Thiamine pyrophosphate-dependent acetolactate synthase large subunit-like protein</fullName>
    </submittedName>
</protein>
<dbReference type="InterPro" id="IPR011766">
    <property type="entry name" value="TPP_enzyme_TPP-bd"/>
</dbReference>
<dbReference type="SUPFAM" id="SSF52518">
    <property type="entry name" value="Thiamin diphosphate-binding fold (THDP-binding)"/>
    <property type="match status" value="1"/>
</dbReference>
<organism evidence="2 3">
    <name type="scientific">Micromonospora polyrhachis</name>
    <dbReference type="NCBI Taxonomy" id="1282883"/>
    <lineage>
        <taxon>Bacteria</taxon>
        <taxon>Bacillati</taxon>
        <taxon>Actinomycetota</taxon>
        <taxon>Actinomycetes</taxon>
        <taxon>Micromonosporales</taxon>
        <taxon>Micromonosporaceae</taxon>
        <taxon>Micromonospora</taxon>
    </lineage>
</organism>
<dbReference type="Pfam" id="PF02775">
    <property type="entry name" value="TPP_enzyme_C"/>
    <property type="match status" value="1"/>
</dbReference>
<dbReference type="Proteomes" id="UP000578819">
    <property type="component" value="Unassembled WGS sequence"/>
</dbReference>
<dbReference type="EMBL" id="JACHJW010000001">
    <property type="protein sequence ID" value="MBB4957715.1"/>
    <property type="molecule type" value="Genomic_DNA"/>
</dbReference>
<name>A0A7W7SMX7_9ACTN</name>
<dbReference type="Gene3D" id="3.40.50.970">
    <property type="match status" value="1"/>
</dbReference>
<gene>
    <name evidence="2" type="ORF">FHR38_001448</name>
</gene>
<evidence type="ECO:0000313" key="3">
    <source>
        <dbReference type="Proteomes" id="UP000578819"/>
    </source>
</evidence>
<evidence type="ECO:0000259" key="1">
    <source>
        <dbReference type="Pfam" id="PF02775"/>
    </source>
</evidence>
<comment type="caution">
    <text evidence="2">The sequence shown here is derived from an EMBL/GenBank/DDBJ whole genome shotgun (WGS) entry which is preliminary data.</text>
</comment>
<feature type="domain" description="Thiamine pyrophosphate enzyme TPP-binding" evidence="1">
    <location>
        <begin position="44"/>
        <end position="129"/>
    </location>
</feature>
<dbReference type="GO" id="GO:0030976">
    <property type="term" value="F:thiamine pyrophosphate binding"/>
    <property type="evidence" value="ECO:0007669"/>
    <property type="project" value="InterPro"/>
</dbReference>
<accession>A0A7W7SMX7</accession>
<dbReference type="GO" id="GO:0000287">
    <property type="term" value="F:magnesium ion binding"/>
    <property type="evidence" value="ECO:0007669"/>
    <property type="project" value="UniProtKB-ARBA"/>
</dbReference>
<reference evidence="2 3" key="1">
    <citation type="submission" date="2020-08" db="EMBL/GenBank/DDBJ databases">
        <title>Sequencing the genomes of 1000 actinobacteria strains.</title>
        <authorList>
            <person name="Klenk H.-P."/>
        </authorList>
    </citation>
    <scope>NUCLEOTIDE SEQUENCE [LARGE SCALE GENOMIC DNA]</scope>
    <source>
        <strain evidence="2 3">DSM 45886</strain>
    </source>
</reference>
<dbReference type="InterPro" id="IPR029061">
    <property type="entry name" value="THDP-binding"/>
</dbReference>
<dbReference type="RefSeq" id="WP_184533908.1">
    <property type="nucleotide sequence ID" value="NZ_JACHJW010000001.1"/>
</dbReference>
<sequence length="197" mass="20912">MRSVDAVGLVHDVLGDDVVVVAGVGRSAYCALRYWPGRTLPVDALGDVLPLALGLAVGFGPRARLVSLEGDGSFLFGLNGLTTLAMLGDRLASFTAVVLDNDRYESAGGLPSRHFPLDWAALAAAFRLRFAQAGELDEIPAAARATAPVGLLRLMVHDDVPLPVPTRPENGRETVHAFRAMLAARYEVALPVAARKF</sequence>
<dbReference type="GO" id="GO:0003824">
    <property type="term" value="F:catalytic activity"/>
    <property type="evidence" value="ECO:0007669"/>
    <property type="project" value="InterPro"/>
</dbReference>